<dbReference type="OrthoDB" id="3798868at2759"/>
<protein>
    <submittedName>
        <fullName evidence="2">Uncharacterized protein</fullName>
    </submittedName>
</protein>
<gene>
    <name evidence="2" type="ORF">COCMIDRAFT_106413</name>
</gene>
<evidence type="ECO:0000313" key="3">
    <source>
        <dbReference type="Proteomes" id="UP000054032"/>
    </source>
</evidence>
<dbReference type="RefSeq" id="XP_007692156.1">
    <property type="nucleotide sequence ID" value="XM_007693966.1"/>
</dbReference>
<evidence type="ECO:0000256" key="1">
    <source>
        <dbReference type="SAM" id="MobiDB-lite"/>
    </source>
</evidence>
<accession>W6YUX0</accession>
<dbReference type="Proteomes" id="UP000054032">
    <property type="component" value="Unassembled WGS sequence"/>
</dbReference>
<feature type="region of interest" description="Disordered" evidence="1">
    <location>
        <begin position="422"/>
        <end position="444"/>
    </location>
</feature>
<evidence type="ECO:0000313" key="2">
    <source>
        <dbReference type="EMBL" id="EUC41345.1"/>
    </source>
</evidence>
<sequence>MVLYEEDGRVVIVHEKYLEEEAEKERGSVREKYPYTDPINVCKQRNGPKSTEDVKIIIESQIFKTLYCEKMFGWGSDFEYIKSFRQREDKILSGSLCRETLILCSSFAKDHFTYNPDSNELRLPVSYPQAKGVNQPDDQLAYIRADEIEAYIFPWLDKVKAYMNSPRSNQTTSQKMKDYLTNPNGPIAMRIPSSLLEKIHLYNCMLQLGLPKFIQSPLIDALIHQLYKTKLSACHLDTIEITICRFYSRGIAILDPVINHLIGTYSLRSLPDRNHPKPAGKRKHKYKDYLPPQTKELAADDVVRLDGTLEIKFENEIVRAVDFSETNRRYLKFTRYEVSRGKLGKDSCLLPPVLPVLGHCIRHWSGVRKNGGTAAAYTGLPLNVGWGKKFAGRGDGVLAEEGDYEVEGGNRLVGWGYFRANGPGLGEEREKEGGPDEDMFSDAE</sequence>
<dbReference type="EMBL" id="KI964108">
    <property type="protein sequence ID" value="EUC41345.1"/>
    <property type="molecule type" value="Genomic_DNA"/>
</dbReference>
<feature type="compositionally biased region" description="Acidic residues" evidence="1">
    <location>
        <begin position="435"/>
        <end position="444"/>
    </location>
</feature>
<name>W6YUX0_COCMI</name>
<dbReference type="GeneID" id="19118858"/>
<reference evidence="2 3" key="1">
    <citation type="journal article" date="2013" name="PLoS Genet.">
        <title>Comparative genome structure, secondary metabolite, and effector coding capacity across Cochliobolus pathogens.</title>
        <authorList>
            <person name="Condon B.J."/>
            <person name="Leng Y."/>
            <person name="Wu D."/>
            <person name="Bushley K.E."/>
            <person name="Ohm R.A."/>
            <person name="Otillar R."/>
            <person name="Martin J."/>
            <person name="Schackwitz W."/>
            <person name="Grimwood J."/>
            <person name="MohdZainudin N."/>
            <person name="Xue C."/>
            <person name="Wang R."/>
            <person name="Manning V.A."/>
            <person name="Dhillon B."/>
            <person name="Tu Z.J."/>
            <person name="Steffenson B.J."/>
            <person name="Salamov A."/>
            <person name="Sun H."/>
            <person name="Lowry S."/>
            <person name="LaButti K."/>
            <person name="Han J."/>
            <person name="Copeland A."/>
            <person name="Lindquist E."/>
            <person name="Barry K."/>
            <person name="Schmutz J."/>
            <person name="Baker S.E."/>
            <person name="Ciuffetti L.M."/>
            <person name="Grigoriev I.V."/>
            <person name="Zhong S."/>
            <person name="Turgeon B.G."/>
        </authorList>
    </citation>
    <scope>NUCLEOTIDE SEQUENCE [LARGE SCALE GENOMIC DNA]</scope>
    <source>
        <strain evidence="2 3">ATCC 44560</strain>
    </source>
</reference>
<organism evidence="2 3">
    <name type="scientific">Bipolaris oryzae ATCC 44560</name>
    <dbReference type="NCBI Taxonomy" id="930090"/>
    <lineage>
        <taxon>Eukaryota</taxon>
        <taxon>Fungi</taxon>
        <taxon>Dikarya</taxon>
        <taxon>Ascomycota</taxon>
        <taxon>Pezizomycotina</taxon>
        <taxon>Dothideomycetes</taxon>
        <taxon>Pleosporomycetidae</taxon>
        <taxon>Pleosporales</taxon>
        <taxon>Pleosporineae</taxon>
        <taxon>Pleosporaceae</taxon>
        <taxon>Bipolaris</taxon>
    </lineage>
</organism>
<dbReference type="AlphaFoldDB" id="W6YUX0"/>
<dbReference type="KEGG" id="bor:COCMIDRAFT_106413"/>
<dbReference type="HOGENOM" id="CLU_031810_0_0_1"/>
<keyword evidence="3" id="KW-1185">Reference proteome</keyword>
<proteinExistence type="predicted"/>